<keyword evidence="2" id="KW-1133">Transmembrane helix</keyword>
<feature type="coiled-coil region" evidence="1">
    <location>
        <begin position="445"/>
        <end position="479"/>
    </location>
</feature>
<keyword evidence="1" id="KW-0175">Coiled coil</keyword>
<name>A0A1T5GI10_9FLAO</name>
<evidence type="ECO:0000313" key="5">
    <source>
        <dbReference type="Proteomes" id="UP000191112"/>
    </source>
</evidence>
<proteinExistence type="predicted"/>
<dbReference type="GO" id="GO:0006355">
    <property type="term" value="P:regulation of DNA-templated transcription"/>
    <property type="evidence" value="ECO:0007669"/>
    <property type="project" value="InterPro"/>
</dbReference>
<dbReference type="Gene3D" id="1.25.40.10">
    <property type="entry name" value="Tetratricopeptide repeat domain"/>
    <property type="match status" value="2"/>
</dbReference>
<evidence type="ECO:0000259" key="3">
    <source>
        <dbReference type="Pfam" id="PF00196"/>
    </source>
</evidence>
<dbReference type="InterPro" id="IPR000792">
    <property type="entry name" value="Tscrpt_reg_LuxR_C"/>
</dbReference>
<organism evidence="4 5">
    <name type="scientific">Soonwooa buanensis</name>
    <dbReference type="NCBI Taxonomy" id="619805"/>
    <lineage>
        <taxon>Bacteria</taxon>
        <taxon>Pseudomonadati</taxon>
        <taxon>Bacteroidota</taxon>
        <taxon>Flavobacteriia</taxon>
        <taxon>Flavobacteriales</taxon>
        <taxon>Weeksellaceae</taxon>
        <taxon>Chryseobacterium group</taxon>
        <taxon>Soonwooa</taxon>
    </lineage>
</organism>
<reference evidence="4 5" key="1">
    <citation type="submission" date="2017-02" db="EMBL/GenBank/DDBJ databases">
        <authorList>
            <person name="Peterson S.W."/>
        </authorList>
    </citation>
    <scope>NUCLEOTIDE SEQUENCE [LARGE SCALE GENOMIC DNA]</scope>
    <source>
        <strain evidence="4 5">DSM 22323</strain>
    </source>
</reference>
<sequence>MKDKIFIVFLLGLSVFTYSQNKYLDSLKTIAQKESTPTKEKMKVLGLLTEMYRSEEQYKTASDYGKRFLQLAKKEKNDLEITKAYAYLGIIANNQSLYEQTNLYIDSAKVVSSKSNNALAKAYSEYLQAYQNFGFQDLKKSMEHTLAAVSSAENQKDYEIEFKLNYMLYSLYTNWNDLQKSMKYAEASVASAKASNNKNYLSNAYSILAVAHSYLYAKTNKKEDLAAIFKFSEEAASLYQKFPGHVSNYTYALARNNIANYYLSYYPKLTPDLVKKIEFNVNESLSILQKSSNSQSLQAGNLGMLSYLAQEAGDLDKSEALLLEANRVLQTEKPLYYPMLIQITGDLAGLYKKKGNLEKALEYQEKVTELNSLLFDKTQIESVKKLEAQFQSEKKAKEIQQQKNQKLWYIAGGILALIGSFFMFRSYHFRLKYAIQTQKQLALEKSEADLQVQLQKEEQARLKAEQEVLTLQQEKLQNEVMASQLHLEHKTNILHQLKEKLNDDDNVNIDRIIREENLLDKDFEHTKFQIQEIHPNFFKSIQEKAKQKLTDLDLKYCAYMHLGMNTKQIANVLNIEPKSVSMTKYRIKKKFDLDAETDLVQYIKGII</sequence>
<dbReference type="SUPFAM" id="SSF46894">
    <property type="entry name" value="C-terminal effector domain of the bipartite response regulators"/>
    <property type="match status" value="1"/>
</dbReference>
<evidence type="ECO:0000313" key="4">
    <source>
        <dbReference type="EMBL" id="SKC08016.1"/>
    </source>
</evidence>
<keyword evidence="5" id="KW-1185">Reference proteome</keyword>
<protein>
    <submittedName>
        <fullName evidence="4">Regulatory protein, luxR family</fullName>
    </submittedName>
</protein>
<dbReference type="STRING" id="619805.SAMN05660477_02856"/>
<accession>A0A1T5GI10</accession>
<evidence type="ECO:0000256" key="2">
    <source>
        <dbReference type="SAM" id="Phobius"/>
    </source>
</evidence>
<dbReference type="Proteomes" id="UP000191112">
    <property type="component" value="Unassembled WGS sequence"/>
</dbReference>
<feature type="domain" description="HTH luxR-type" evidence="3">
    <location>
        <begin position="559"/>
        <end position="602"/>
    </location>
</feature>
<dbReference type="GO" id="GO:0003677">
    <property type="term" value="F:DNA binding"/>
    <property type="evidence" value="ECO:0007669"/>
    <property type="project" value="InterPro"/>
</dbReference>
<dbReference type="AlphaFoldDB" id="A0A1T5GI10"/>
<dbReference type="InterPro" id="IPR036388">
    <property type="entry name" value="WH-like_DNA-bd_sf"/>
</dbReference>
<feature type="transmembrane region" description="Helical" evidence="2">
    <location>
        <begin position="407"/>
        <end position="424"/>
    </location>
</feature>
<dbReference type="Gene3D" id="1.10.10.10">
    <property type="entry name" value="Winged helix-like DNA-binding domain superfamily/Winged helix DNA-binding domain"/>
    <property type="match status" value="1"/>
</dbReference>
<dbReference type="InterPro" id="IPR011990">
    <property type="entry name" value="TPR-like_helical_dom_sf"/>
</dbReference>
<dbReference type="EMBL" id="FUYZ01000012">
    <property type="protein sequence ID" value="SKC08016.1"/>
    <property type="molecule type" value="Genomic_DNA"/>
</dbReference>
<keyword evidence="2" id="KW-0472">Membrane</keyword>
<dbReference type="OrthoDB" id="1090267at2"/>
<dbReference type="RefSeq" id="WP_079668055.1">
    <property type="nucleotide sequence ID" value="NZ_FUYZ01000012.1"/>
</dbReference>
<keyword evidence="2" id="KW-0812">Transmembrane</keyword>
<dbReference type="InterPro" id="IPR016032">
    <property type="entry name" value="Sig_transdc_resp-reg_C-effctor"/>
</dbReference>
<gene>
    <name evidence="4" type="ORF">SAMN05660477_02856</name>
</gene>
<evidence type="ECO:0000256" key="1">
    <source>
        <dbReference type="SAM" id="Coils"/>
    </source>
</evidence>
<dbReference type="Pfam" id="PF00196">
    <property type="entry name" value="GerE"/>
    <property type="match status" value="1"/>
</dbReference>